<dbReference type="EMBL" id="JAGQKY010000201">
    <property type="protein sequence ID" value="MCA9397932.1"/>
    <property type="molecule type" value="Genomic_DNA"/>
</dbReference>
<name>A0A955RXA1_UNCKA</name>
<comment type="caution">
    <text evidence="3">The sequence shown here is derived from an EMBL/GenBank/DDBJ whole genome shotgun (WGS) entry which is preliminary data.</text>
</comment>
<proteinExistence type="predicted"/>
<dbReference type="InterPro" id="IPR050708">
    <property type="entry name" value="T6SS_VgrG/RHS"/>
</dbReference>
<gene>
    <name evidence="3" type="ORF">KC573_03805</name>
</gene>
<dbReference type="NCBIfam" id="TIGR03696">
    <property type="entry name" value="Rhs_assc_core"/>
    <property type="match status" value="1"/>
</dbReference>
<dbReference type="PANTHER" id="PTHR32305">
    <property type="match status" value="1"/>
</dbReference>
<reference evidence="3" key="1">
    <citation type="submission" date="2020-04" db="EMBL/GenBank/DDBJ databases">
        <authorList>
            <person name="Zhang T."/>
        </authorList>
    </citation>
    <scope>NUCLEOTIDE SEQUENCE</scope>
    <source>
        <strain evidence="3">HKST-UBA02</strain>
    </source>
</reference>
<evidence type="ECO:0000313" key="3">
    <source>
        <dbReference type="EMBL" id="MCA9397932.1"/>
    </source>
</evidence>
<dbReference type="InterPro" id="IPR022385">
    <property type="entry name" value="Rhs_assc_core"/>
</dbReference>
<dbReference type="PANTHER" id="PTHR32305:SF17">
    <property type="entry name" value="TRNA NUCLEASE WAPA"/>
    <property type="match status" value="1"/>
</dbReference>
<dbReference type="Pfam" id="PF25023">
    <property type="entry name" value="TEN_YD-shell"/>
    <property type="match status" value="1"/>
</dbReference>
<evidence type="ECO:0000256" key="1">
    <source>
        <dbReference type="ARBA" id="ARBA00022737"/>
    </source>
</evidence>
<feature type="domain" description="Teneurin-like YD-shell" evidence="2">
    <location>
        <begin position="28"/>
        <end position="174"/>
    </location>
</feature>
<dbReference type="Proteomes" id="UP000699691">
    <property type="component" value="Unassembled WGS sequence"/>
</dbReference>
<organism evidence="3 4">
    <name type="scientific">candidate division WWE3 bacterium</name>
    <dbReference type="NCBI Taxonomy" id="2053526"/>
    <lineage>
        <taxon>Bacteria</taxon>
        <taxon>Katanobacteria</taxon>
    </lineage>
</organism>
<protein>
    <submittedName>
        <fullName evidence="3">RHS repeat-associated core domain-containing protein</fullName>
    </submittedName>
</protein>
<dbReference type="Gene3D" id="2.180.10.10">
    <property type="entry name" value="RHS repeat-associated core"/>
    <property type="match status" value="1"/>
</dbReference>
<feature type="non-terminal residue" evidence="3">
    <location>
        <position position="1"/>
    </location>
</feature>
<dbReference type="AlphaFoldDB" id="A0A955RXA1"/>
<dbReference type="InterPro" id="IPR056823">
    <property type="entry name" value="TEN-like_YD-shell"/>
</dbReference>
<evidence type="ECO:0000313" key="4">
    <source>
        <dbReference type="Proteomes" id="UP000699691"/>
    </source>
</evidence>
<keyword evidence="1" id="KW-0677">Repeat</keyword>
<accession>A0A955RXA1</accession>
<evidence type="ECO:0000259" key="2">
    <source>
        <dbReference type="Pfam" id="PF25023"/>
    </source>
</evidence>
<sequence>VGGDGTNYGYDSTGSRVYKGTASATTTYPSSLYEITGTSTKKHIYANGALVATVESDTPAPKTYYVYTNHLGSTNAVLDQDGYITQELAYYPFGDSRIDNQYGPNKASRTYIGEIHDDETDLSYLNARYYDNARGQFMSQDPVFMEIGQTKDGKLALLNPQAQNSYSYGLNNPITQKDPTGRCPWCVVVAGVAMYAPQITSYLSALATPLGQFTIGQAIDDVQNGDYGWALFGMLTAGEGSAARTAVNATERVGSNVAFTSFSSFKRAAGPAGEGRQWHHIVEQNPTNVSQFGQEVLQNSDNLVSIPTDTHRRISGFYSSKQSFTGDQTVRQWVSQQPLEQQQSFGKEILEKALKDDL</sequence>
<reference evidence="3" key="2">
    <citation type="journal article" date="2021" name="Microbiome">
        <title>Successional dynamics and alternative stable states in a saline activated sludge microbial community over 9 years.</title>
        <authorList>
            <person name="Wang Y."/>
            <person name="Ye J."/>
            <person name="Ju F."/>
            <person name="Liu L."/>
            <person name="Boyd J.A."/>
            <person name="Deng Y."/>
            <person name="Parks D.H."/>
            <person name="Jiang X."/>
            <person name="Yin X."/>
            <person name="Woodcroft B.J."/>
            <person name="Tyson G.W."/>
            <person name="Hugenholtz P."/>
            <person name="Polz M.F."/>
            <person name="Zhang T."/>
        </authorList>
    </citation>
    <scope>NUCLEOTIDE SEQUENCE</scope>
    <source>
        <strain evidence="3">HKST-UBA02</strain>
    </source>
</reference>